<dbReference type="OrthoDB" id="6184291at2"/>
<dbReference type="GO" id="GO:0008168">
    <property type="term" value="F:methyltransferase activity"/>
    <property type="evidence" value="ECO:0007669"/>
    <property type="project" value="UniProtKB-KW"/>
</dbReference>
<reference evidence="2 3" key="1">
    <citation type="journal article" date="2012" name="Mol. Biol. Evol.">
        <title>Genome reduction and co-evolution between the primary and secondary bacterial symbionts of psyllids.</title>
        <authorList>
            <person name="Sloan D.B."/>
            <person name="Moran N.A."/>
        </authorList>
    </citation>
    <scope>NUCLEOTIDE SEQUENCE [LARGE SCALE GENOMIC DNA]</scope>
    <source>
        <strain evidence="2 3">PC</strain>
    </source>
</reference>
<dbReference type="Proteomes" id="UP000003935">
    <property type="component" value="Chromosome"/>
</dbReference>
<dbReference type="PATRIC" id="fig|1202540.3.peg.49"/>
<evidence type="ECO:0000313" key="3">
    <source>
        <dbReference type="Proteomes" id="UP000003935"/>
    </source>
</evidence>
<gene>
    <name evidence="2" type="primary">mraW</name>
    <name evidence="2" type="ORF">A357_053</name>
</gene>
<accession>J3Z1Y7</accession>
<feature type="transmembrane region" description="Helical" evidence="1">
    <location>
        <begin position="141"/>
        <end position="158"/>
    </location>
</feature>
<keyword evidence="2" id="KW-0489">Methyltransferase</keyword>
<feature type="transmembrane region" description="Helical" evidence="1">
    <location>
        <begin position="117"/>
        <end position="135"/>
    </location>
</feature>
<keyword evidence="2" id="KW-0808">Transferase</keyword>
<dbReference type="Gene3D" id="3.40.50.150">
    <property type="entry name" value="Vaccinia Virus protein VP39"/>
    <property type="match status" value="1"/>
</dbReference>
<dbReference type="Pfam" id="PF01795">
    <property type="entry name" value="Methyltransf_5"/>
    <property type="match status" value="1"/>
</dbReference>
<evidence type="ECO:0000256" key="1">
    <source>
        <dbReference type="SAM" id="Phobius"/>
    </source>
</evidence>
<dbReference type="RefSeq" id="WP_014887573.1">
    <property type="nucleotide sequence ID" value="NC_018418.1"/>
</dbReference>
<dbReference type="AlphaFoldDB" id="J3Z1Y7"/>
<dbReference type="EMBL" id="CP003545">
    <property type="protein sequence ID" value="AFP84274.1"/>
    <property type="molecule type" value="Genomic_DNA"/>
</dbReference>
<dbReference type="STRING" id="1202540.A357_053"/>
<keyword evidence="1" id="KW-0812">Transmembrane</keyword>
<dbReference type="GO" id="GO:0032259">
    <property type="term" value="P:methylation"/>
    <property type="evidence" value="ECO:0007669"/>
    <property type="project" value="UniProtKB-KW"/>
</dbReference>
<dbReference type="KEGG" id="crv:A357_053"/>
<keyword evidence="1" id="KW-0472">Membrane</keyword>
<dbReference type="HOGENOM" id="CLU_1451947_0_0_6"/>
<proteinExistence type="predicted"/>
<sequence length="193" mass="23676">MKNKHITILPNKFLYKKKYLLDLTFGCGGYTKNLLNTFNFNIIYSFDLSQVSYLISNKLYNKSFFFFKLKIKNIGKIIKRFNLLKIDFIIYDQGFNSFEIKNFYYNFKKKKYFKKKIIINILNLKYIFFEIINFFKKKFKLLILIFNLYEYYKIILFLKKIKKFKFKIIKPNKFEISLNNSIKNSLIYLIYVC</sequence>
<evidence type="ECO:0000313" key="2">
    <source>
        <dbReference type="EMBL" id="AFP84274.1"/>
    </source>
</evidence>
<protein>
    <submittedName>
        <fullName evidence="2">Putative S-adenosyl-methyltransferase MraW</fullName>
    </submittedName>
</protein>
<dbReference type="SUPFAM" id="SSF53335">
    <property type="entry name" value="S-adenosyl-L-methionine-dependent methyltransferases"/>
    <property type="match status" value="1"/>
</dbReference>
<name>J3Z1Y7_CARRU</name>
<organism evidence="2 3">
    <name type="scientific">Candidatus Carsonella ruddii PC isolate NHV</name>
    <dbReference type="NCBI Taxonomy" id="1202540"/>
    <lineage>
        <taxon>Bacteria</taxon>
        <taxon>Pseudomonadati</taxon>
        <taxon>Pseudomonadota</taxon>
        <taxon>Gammaproteobacteria</taxon>
        <taxon>Oceanospirillales</taxon>
        <taxon>Halomonadaceae</taxon>
        <taxon>Zymobacter group</taxon>
        <taxon>Candidatus Carsonella</taxon>
    </lineage>
</organism>
<dbReference type="InterPro" id="IPR029063">
    <property type="entry name" value="SAM-dependent_MTases_sf"/>
</dbReference>
<dbReference type="InterPro" id="IPR002903">
    <property type="entry name" value="RsmH"/>
</dbReference>
<keyword evidence="1" id="KW-1133">Transmembrane helix</keyword>